<organism evidence="2 3">
    <name type="scientific">Sitophilus oryzae</name>
    <name type="common">Rice weevil</name>
    <name type="synonym">Curculio oryzae</name>
    <dbReference type="NCBI Taxonomy" id="7048"/>
    <lineage>
        <taxon>Eukaryota</taxon>
        <taxon>Metazoa</taxon>
        <taxon>Ecdysozoa</taxon>
        <taxon>Arthropoda</taxon>
        <taxon>Hexapoda</taxon>
        <taxon>Insecta</taxon>
        <taxon>Pterygota</taxon>
        <taxon>Neoptera</taxon>
        <taxon>Endopterygota</taxon>
        <taxon>Coleoptera</taxon>
        <taxon>Polyphaga</taxon>
        <taxon>Cucujiformia</taxon>
        <taxon>Curculionidae</taxon>
        <taxon>Dryophthorinae</taxon>
        <taxon>Sitophilus</taxon>
    </lineage>
</organism>
<proteinExistence type="predicted"/>
<dbReference type="OrthoDB" id="6762906at2759"/>
<dbReference type="GeneID" id="115886974"/>
<evidence type="ECO:0000313" key="3">
    <source>
        <dbReference type="RefSeq" id="XP_030762161.1"/>
    </source>
</evidence>
<feature type="region of interest" description="Disordered" evidence="1">
    <location>
        <begin position="67"/>
        <end position="108"/>
    </location>
</feature>
<sequence length="108" mass="12682">MNGSWMDLPSKNDIEQLLMCEKKQKPPNCRKGKKPKRPKENAYDNTDIEYGDVDWWSGRGKKSVVTEPLEGKCEPPGCRKQTIRSKQEMTKKTWRKKDKIKDQVKSRK</sequence>
<evidence type="ECO:0000313" key="2">
    <source>
        <dbReference type="Proteomes" id="UP000504635"/>
    </source>
</evidence>
<keyword evidence="2" id="KW-1185">Reference proteome</keyword>
<dbReference type="Proteomes" id="UP000504635">
    <property type="component" value="Unplaced"/>
</dbReference>
<protein>
    <submittedName>
        <fullName evidence="3">Uncharacterized protein LOC115886974 isoform X2</fullName>
    </submittedName>
</protein>
<feature type="region of interest" description="Disordered" evidence="1">
    <location>
        <begin position="22"/>
        <end position="44"/>
    </location>
</feature>
<feature type="compositionally biased region" description="Basic residues" evidence="1">
    <location>
        <begin position="28"/>
        <end position="37"/>
    </location>
</feature>
<feature type="compositionally biased region" description="Basic and acidic residues" evidence="1">
    <location>
        <begin position="99"/>
        <end position="108"/>
    </location>
</feature>
<name>A0A6J2YFQ4_SITOR</name>
<accession>A0A6J2YFQ4</accession>
<reference evidence="3" key="1">
    <citation type="submission" date="2025-08" db="UniProtKB">
        <authorList>
            <consortium name="RefSeq"/>
        </authorList>
    </citation>
    <scope>IDENTIFICATION</scope>
    <source>
        <tissue evidence="3">Gonads</tissue>
    </source>
</reference>
<evidence type="ECO:0000256" key="1">
    <source>
        <dbReference type="SAM" id="MobiDB-lite"/>
    </source>
</evidence>
<dbReference type="RefSeq" id="XP_030762161.1">
    <property type="nucleotide sequence ID" value="XM_030906301.1"/>
</dbReference>
<gene>
    <name evidence="3" type="primary">LOC115886974</name>
</gene>
<dbReference type="AlphaFoldDB" id="A0A6J2YFQ4"/>